<organism evidence="2 3">
    <name type="scientific">Emiliania huxleyi (strain CCMP1516)</name>
    <dbReference type="NCBI Taxonomy" id="280463"/>
    <lineage>
        <taxon>Eukaryota</taxon>
        <taxon>Haptista</taxon>
        <taxon>Haptophyta</taxon>
        <taxon>Prymnesiophyceae</taxon>
        <taxon>Isochrysidales</taxon>
        <taxon>Noelaerhabdaceae</taxon>
        <taxon>Emiliania</taxon>
    </lineage>
</organism>
<dbReference type="EnsemblProtists" id="EOD15863">
    <property type="protein sequence ID" value="EOD15863"/>
    <property type="gene ID" value="EMIHUDRAFT_256306"/>
</dbReference>
<dbReference type="KEGG" id="ehx:EMIHUDRAFT_256306"/>
<dbReference type="HOGENOM" id="CLU_1790536_0_0_1"/>
<evidence type="ECO:0000313" key="2">
    <source>
        <dbReference type="EnsemblProtists" id="EOD15863"/>
    </source>
</evidence>
<reference evidence="2" key="2">
    <citation type="submission" date="2024-10" db="UniProtKB">
        <authorList>
            <consortium name="EnsemblProtists"/>
        </authorList>
    </citation>
    <scope>IDENTIFICATION</scope>
</reference>
<dbReference type="GeneID" id="17262013"/>
<dbReference type="AlphaFoldDB" id="A0A0D3IX78"/>
<name>A0A0D3IX78_EMIH1</name>
<feature type="region of interest" description="Disordered" evidence="1">
    <location>
        <begin position="1"/>
        <end position="71"/>
    </location>
</feature>
<keyword evidence="3" id="KW-1185">Reference proteome</keyword>
<evidence type="ECO:0000313" key="3">
    <source>
        <dbReference type="Proteomes" id="UP000013827"/>
    </source>
</evidence>
<proteinExistence type="predicted"/>
<accession>A0A0D3IX78</accession>
<protein>
    <submittedName>
        <fullName evidence="2">Uncharacterized protein</fullName>
    </submittedName>
</protein>
<feature type="compositionally biased region" description="Low complexity" evidence="1">
    <location>
        <begin position="15"/>
        <end position="36"/>
    </location>
</feature>
<feature type="compositionally biased region" description="Acidic residues" evidence="1">
    <location>
        <begin position="1"/>
        <end position="14"/>
    </location>
</feature>
<evidence type="ECO:0000256" key="1">
    <source>
        <dbReference type="SAM" id="MobiDB-lite"/>
    </source>
</evidence>
<dbReference type="Proteomes" id="UP000013827">
    <property type="component" value="Unassembled WGS sequence"/>
</dbReference>
<dbReference type="PaxDb" id="2903-EOD15863"/>
<dbReference type="RefSeq" id="XP_005768292.1">
    <property type="nucleotide sequence ID" value="XM_005768235.1"/>
</dbReference>
<reference evidence="3" key="1">
    <citation type="journal article" date="2013" name="Nature">
        <title>Pan genome of the phytoplankton Emiliania underpins its global distribution.</title>
        <authorList>
            <person name="Read B.A."/>
            <person name="Kegel J."/>
            <person name="Klute M.J."/>
            <person name="Kuo A."/>
            <person name="Lefebvre S.C."/>
            <person name="Maumus F."/>
            <person name="Mayer C."/>
            <person name="Miller J."/>
            <person name="Monier A."/>
            <person name="Salamov A."/>
            <person name="Young J."/>
            <person name="Aguilar M."/>
            <person name="Claverie J.M."/>
            <person name="Frickenhaus S."/>
            <person name="Gonzalez K."/>
            <person name="Herman E.K."/>
            <person name="Lin Y.C."/>
            <person name="Napier J."/>
            <person name="Ogata H."/>
            <person name="Sarno A.F."/>
            <person name="Shmutz J."/>
            <person name="Schroeder D."/>
            <person name="de Vargas C."/>
            <person name="Verret F."/>
            <person name="von Dassow P."/>
            <person name="Valentin K."/>
            <person name="Van de Peer Y."/>
            <person name="Wheeler G."/>
            <person name="Dacks J.B."/>
            <person name="Delwiche C.F."/>
            <person name="Dyhrman S.T."/>
            <person name="Glockner G."/>
            <person name="John U."/>
            <person name="Richards T."/>
            <person name="Worden A.Z."/>
            <person name="Zhang X."/>
            <person name="Grigoriev I.V."/>
            <person name="Allen A.E."/>
            <person name="Bidle K."/>
            <person name="Borodovsky M."/>
            <person name="Bowler C."/>
            <person name="Brownlee C."/>
            <person name="Cock J.M."/>
            <person name="Elias M."/>
            <person name="Gladyshev V.N."/>
            <person name="Groth M."/>
            <person name="Guda C."/>
            <person name="Hadaegh A."/>
            <person name="Iglesias-Rodriguez M.D."/>
            <person name="Jenkins J."/>
            <person name="Jones B.M."/>
            <person name="Lawson T."/>
            <person name="Leese F."/>
            <person name="Lindquist E."/>
            <person name="Lobanov A."/>
            <person name="Lomsadze A."/>
            <person name="Malik S.B."/>
            <person name="Marsh M.E."/>
            <person name="Mackinder L."/>
            <person name="Mock T."/>
            <person name="Mueller-Roeber B."/>
            <person name="Pagarete A."/>
            <person name="Parker M."/>
            <person name="Probert I."/>
            <person name="Quesneville H."/>
            <person name="Raines C."/>
            <person name="Rensing S.A."/>
            <person name="Riano-Pachon D.M."/>
            <person name="Richier S."/>
            <person name="Rokitta S."/>
            <person name="Shiraiwa Y."/>
            <person name="Soanes D.M."/>
            <person name="van der Giezen M."/>
            <person name="Wahlund T.M."/>
            <person name="Williams B."/>
            <person name="Wilson W."/>
            <person name="Wolfe G."/>
            <person name="Wurch L.L."/>
        </authorList>
    </citation>
    <scope>NUCLEOTIDE SEQUENCE</scope>
</reference>
<sequence length="145" mass="15045">MPASDLDLDDDDDYGPSGSNAAAPPSNGASAQPSGAVRVQGTQRIPGPVGALLSAPTALPHGGAPPEQLPRRGFRKTAALLHLESLFPRPTPPPFVERWPPPDRHAVPELWSLAEVRSAACSLSSLKGAKPVVVPNTLLVLVSSL</sequence>